<feature type="coiled-coil region" evidence="2">
    <location>
        <begin position="113"/>
        <end position="140"/>
    </location>
</feature>
<feature type="domain" description="Multidrug resistance protein MdtA-like barrel-sandwich hybrid" evidence="3">
    <location>
        <begin position="66"/>
        <end position="247"/>
    </location>
</feature>
<sequence length="404" mass="44202">MKKKVAASLLVIGLIVVLIVVGGSRNRTQETVGVEEDYVPVEIETISKDTIANTSALNGRIYANEEVMVMPQMPGIVSRVNVKLGDYVTKDQVLFVMDQKDVNRGIEQAGHSVDLAERGVDQAENAMKSAEIQYQSTKERHEDALSTLERMRALYEAGAVPKTQLEQAELAASTTQLDAAEAQVKQAEIGYQQALNQLSQAQSGYEQAKSNLDNTLVKAPVSGVVTSLTVVEGQLASNAQPAATIVDMDEVYLQVNVAENMVNRLQKQQEVSVSIPSALSEDVVGTIDYISPAVDQRTQLYLVKVYIPNQDHVIKPGMSGAMSVDTESRQDVLVVRRSAVLDRDREMIVYLVEEDKAVERRVTLGLDIGLYVEVVEGLEEGDVVITRGQHYVADGQMVKVVRGE</sequence>
<dbReference type="Pfam" id="PF25917">
    <property type="entry name" value="BSH_RND"/>
    <property type="match status" value="1"/>
</dbReference>
<organism evidence="6 7">
    <name type="scientific">Natronincola peptidivorans</name>
    <dbReference type="NCBI Taxonomy" id="426128"/>
    <lineage>
        <taxon>Bacteria</taxon>
        <taxon>Bacillati</taxon>
        <taxon>Bacillota</taxon>
        <taxon>Clostridia</taxon>
        <taxon>Peptostreptococcales</taxon>
        <taxon>Natronincolaceae</taxon>
        <taxon>Natronincola</taxon>
    </lineage>
</organism>
<dbReference type="GO" id="GO:1990281">
    <property type="term" value="C:efflux pump complex"/>
    <property type="evidence" value="ECO:0007669"/>
    <property type="project" value="TreeGrafter"/>
</dbReference>
<dbReference type="Proteomes" id="UP000199568">
    <property type="component" value="Unassembled WGS sequence"/>
</dbReference>
<comment type="similarity">
    <text evidence="1">Belongs to the membrane fusion protein (MFP) (TC 8.A.1) family.</text>
</comment>
<evidence type="ECO:0000313" key="7">
    <source>
        <dbReference type="Proteomes" id="UP000199568"/>
    </source>
</evidence>
<dbReference type="SUPFAM" id="SSF111369">
    <property type="entry name" value="HlyD-like secretion proteins"/>
    <property type="match status" value="1"/>
</dbReference>
<protein>
    <submittedName>
        <fullName evidence="6">RND family efflux transporter, MFP subunit</fullName>
    </submittedName>
</protein>
<dbReference type="InterPro" id="IPR058792">
    <property type="entry name" value="Beta-barrel_RND_2"/>
</dbReference>
<accession>A0A1I0DWY9</accession>
<gene>
    <name evidence="6" type="ORF">SAMN05660297_02189</name>
</gene>
<evidence type="ECO:0000259" key="4">
    <source>
        <dbReference type="Pfam" id="PF25954"/>
    </source>
</evidence>
<dbReference type="InterPro" id="IPR006143">
    <property type="entry name" value="RND_pump_MFP"/>
</dbReference>
<dbReference type="RefSeq" id="WP_090443660.1">
    <property type="nucleotide sequence ID" value="NZ_FOHU01000009.1"/>
</dbReference>
<feature type="domain" description="YknX-like C-terminal permuted SH3-like" evidence="5">
    <location>
        <begin position="333"/>
        <end position="400"/>
    </location>
</feature>
<dbReference type="Gene3D" id="2.40.420.20">
    <property type="match status" value="1"/>
</dbReference>
<dbReference type="Gene3D" id="1.10.287.470">
    <property type="entry name" value="Helix hairpin bin"/>
    <property type="match status" value="1"/>
</dbReference>
<dbReference type="Gene3D" id="2.40.50.100">
    <property type="match status" value="1"/>
</dbReference>
<dbReference type="Pfam" id="PF25989">
    <property type="entry name" value="YknX_C"/>
    <property type="match status" value="1"/>
</dbReference>
<dbReference type="STRING" id="426128.SAMN05660297_02189"/>
<name>A0A1I0DWY9_9FIRM</name>
<dbReference type="NCBIfam" id="TIGR01730">
    <property type="entry name" value="RND_mfp"/>
    <property type="match status" value="1"/>
</dbReference>
<evidence type="ECO:0000256" key="2">
    <source>
        <dbReference type="SAM" id="Coils"/>
    </source>
</evidence>
<dbReference type="AlphaFoldDB" id="A0A1I0DWY9"/>
<evidence type="ECO:0000259" key="5">
    <source>
        <dbReference type="Pfam" id="PF25989"/>
    </source>
</evidence>
<proteinExistence type="inferred from homology"/>
<evidence type="ECO:0000259" key="3">
    <source>
        <dbReference type="Pfam" id="PF25917"/>
    </source>
</evidence>
<evidence type="ECO:0000256" key="1">
    <source>
        <dbReference type="ARBA" id="ARBA00009477"/>
    </source>
</evidence>
<dbReference type="PANTHER" id="PTHR30469">
    <property type="entry name" value="MULTIDRUG RESISTANCE PROTEIN MDTA"/>
    <property type="match status" value="1"/>
</dbReference>
<dbReference type="EMBL" id="FOHU01000009">
    <property type="protein sequence ID" value="SET37162.1"/>
    <property type="molecule type" value="Genomic_DNA"/>
</dbReference>
<dbReference type="InterPro" id="IPR058637">
    <property type="entry name" value="YknX-like_C"/>
</dbReference>
<dbReference type="InterPro" id="IPR058625">
    <property type="entry name" value="MdtA-like_BSH"/>
</dbReference>
<keyword evidence="7" id="KW-1185">Reference proteome</keyword>
<dbReference type="GO" id="GO:0015562">
    <property type="term" value="F:efflux transmembrane transporter activity"/>
    <property type="evidence" value="ECO:0007669"/>
    <property type="project" value="InterPro"/>
</dbReference>
<evidence type="ECO:0000313" key="6">
    <source>
        <dbReference type="EMBL" id="SET37162.1"/>
    </source>
</evidence>
<dbReference type="Gene3D" id="2.40.30.170">
    <property type="match status" value="1"/>
</dbReference>
<reference evidence="6 7" key="1">
    <citation type="submission" date="2016-10" db="EMBL/GenBank/DDBJ databases">
        <authorList>
            <person name="de Groot N.N."/>
        </authorList>
    </citation>
    <scope>NUCLEOTIDE SEQUENCE [LARGE SCALE GENOMIC DNA]</scope>
    <source>
        <strain evidence="6 7">DSM 18979</strain>
    </source>
</reference>
<dbReference type="Pfam" id="PF25954">
    <property type="entry name" value="Beta-barrel_RND_2"/>
    <property type="match status" value="1"/>
</dbReference>
<feature type="domain" description="CusB-like beta-barrel" evidence="4">
    <location>
        <begin position="251"/>
        <end position="327"/>
    </location>
</feature>
<dbReference type="OrthoDB" id="9810430at2"/>
<keyword evidence="2" id="KW-0175">Coiled coil</keyword>
<feature type="coiled-coil region" evidence="2">
    <location>
        <begin position="170"/>
        <end position="211"/>
    </location>
</feature>